<keyword evidence="3 5" id="KW-1133">Transmembrane helix</keyword>
<feature type="transmembrane region" description="Helical" evidence="5">
    <location>
        <begin position="220"/>
        <end position="253"/>
    </location>
</feature>
<dbReference type="EMBL" id="DWYA01000080">
    <property type="protein sequence ID" value="HJB40545.1"/>
    <property type="molecule type" value="Genomic_DNA"/>
</dbReference>
<evidence type="ECO:0000256" key="2">
    <source>
        <dbReference type="ARBA" id="ARBA00022692"/>
    </source>
</evidence>
<dbReference type="GO" id="GO:0015297">
    <property type="term" value="F:antiporter activity"/>
    <property type="evidence" value="ECO:0007669"/>
    <property type="project" value="InterPro"/>
</dbReference>
<dbReference type="Pfam" id="PF00999">
    <property type="entry name" value="Na_H_Exchanger"/>
    <property type="match status" value="1"/>
</dbReference>
<dbReference type="PANTHER" id="PTHR31102:SF1">
    <property type="entry name" value="CATION_H+ EXCHANGER DOMAIN-CONTAINING PROTEIN"/>
    <property type="match status" value="1"/>
</dbReference>
<evidence type="ECO:0000259" key="6">
    <source>
        <dbReference type="Pfam" id="PF00999"/>
    </source>
</evidence>
<accession>A0A9D2M309</accession>
<feature type="transmembrane region" description="Helical" evidence="5">
    <location>
        <begin position="190"/>
        <end position="208"/>
    </location>
</feature>
<feature type="transmembrane region" description="Helical" evidence="5">
    <location>
        <begin position="28"/>
        <end position="52"/>
    </location>
</feature>
<feature type="transmembrane region" description="Helical" evidence="5">
    <location>
        <begin position="298"/>
        <end position="320"/>
    </location>
</feature>
<dbReference type="GO" id="GO:0016020">
    <property type="term" value="C:membrane"/>
    <property type="evidence" value="ECO:0007669"/>
    <property type="project" value="UniProtKB-SubCell"/>
</dbReference>
<feature type="transmembrane region" description="Helical" evidence="5">
    <location>
        <begin position="146"/>
        <end position="169"/>
    </location>
</feature>
<feature type="transmembrane region" description="Helical" evidence="5">
    <location>
        <begin position="332"/>
        <end position="354"/>
    </location>
</feature>
<keyword evidence="2 5" id="KW-0812">Transmembrane</keyword>
<feature type="transmembrane region" description="Helical" evidence="5">
    <location>
        <begin position="360"/>
        <end position="381"/>
    </location>
</feature>
<comment type="caution">
    <text evidence="7">The sequence shown here is derived from an EMBL/GenBank/DDBJ whole genome shotgun (WGS) entry which is preliminary data.</text>
</comment>
<evidence type="ECO:0000256" key="4">
    <source>
        <dbReference type="ARBA" id="ARBA00023136"/>
    </source>
</evidence>
<gene>
    <name evidence="7" type="ORF">H9943_09140</name>
</gene>
<evidence type="ECO:0000313" key="7">
    <source>
        <dbReference type="EMBL" id="HJB40545.1"/>
    </source>
</evidence>
<evidence type="ECO:0000256" key="5">
    <source>
        <dbReference type="SAM" id="Phobius"/>
    </source>
</evidence>
<feature type="transmembrane region" description="Helical" evidence="5">
    <location>
        <begin position="273"/>
        <end position="292"/>
    </location>
</feature>
<dbReference type="InterPro" id="IPR051843">
    <property type="entry name" value="CPA1_transporter"/>
</dbReference>
<feature type="transmembrane region" description="Helical" evidence="5">
    <location>
        <begin position="83"/>
        <end position="103"/>
    </location>
</feature>
<reference evidence="7" key="1">
    <citation type="journal article" date="2021" name="PeerJ">
        <title>Extensive microbial diversity within the chicken gut microbiome revealed by metagenomics and culture.</title>
        <authorList>
            <person name="Gilroy R."/>
            <person name="Ravi A."/>
            <person name="Getino M."/>
            <person name="Pursley I."/>
            <person name="Horton D.L."/>
            <person name="Alikhan N.F."/>
            <person name="Baker D."/>
            <person name="Gharbi K."/>
            <person name="Hall N."/>
            <person name="Watson M."/>
            <person name="Adriaenssens E.M."/>
            <person name="Foster-Nyarko E."/>
            <person name="Jarju S."/>
            <person name="Secka A."/>
            <person name="Antonio M."/>
            <person name="Oren A."/>
            <person name="Chaudhuri R.R."/>
            <person name="La Ragione R."/>
            <person name="Hildebrand F."/>
            <person name="Pallen M.J."/>
        </authorList>
    </citation>
    <scope>NUCLEOTIDE SEQUENCE</scope>
    <source>
        <strain evidence="7">ChiBcec8-14828</strain>
    </source>
</reference>
<dbReference type="PANTHER" id="PTHR31102">
    <property type="match status" value="1"/>
</dbReference>
<sequence length="412" mass="42783">MLLSLALVFLCAMFLGWAMQRLHLPALLGMLLTGVLLGPYVTNLLDSSLLGISAQLRQIALIIVLTRAGLSMDFAALRRVGRPAILLCFVPACFEIAGTVLLAPPLLGLSRVESAVLGAVIAAVSPAVVVPKMLRLTEERLGTDKGIPQLIMAGASVDDVFVIVLFTAFTDIAAGQNFSAGQFLRIPTSLVLGVAAGVVCGALLAAFFGSHHMRDSAKVLVLLSVSFLLVSAESLFTGVIGFSGLIAVMICAAVMGRKLPAASARLCGKYNKLWVGAEPLLFVLVGAAVDPAQALKTGVAAVALIAGALVMRMIGVEVSVLKTPLSKRERFFCMAAYTPKATVQAAIGGIPLAMGLSCGATVLSVAVLAIFLTAPLGAFAIETLAPRLLHKQTELPEAQDVPPAGTTQNNHP</sequence>
<dbReference type="AlphaFoldDB" id="A0A9D2M309"/>
<dbReference type="Gene3D" id="1.20.1530.20">
    <property type="match status" value="1"/>
</dbReference>
<dbReference type="Proteomes" id="UP000824209">
    <property type="component" value="Unassembled WGS sequence"/>
</dbReference>
<dbReference type="InterPro" id="IPR006153">
    <property type="entry name" value="Cation/H_exchanger_TM"/>
</dbReference>
<protein>
    <submittedName>
        <fullName evidence="7">Cation:proton antiporter</fullName>
    </submittedName>
</protein>
<organism evidence="7 8">
    <name type="scientific">Candidatus Ruthenibacterium avium</name>
    <dbReference type="NCBI Taxonomy" id="2838751"/>
    <lineage>
        <taxon>Bacteria</taxon>
        <taxon>Bacillati</taxon>
        <taxon>Bacillota</taxon>
        <taxon>Clostridia</taxon>
        <taxon>Eubacteriales</taxon>
        <taxon>Oscillospiraceae</taxon>
        <taxon>Ruthenibacterium</taxon>
    </lineage>
</organism>
<evidence type="ECO:0000256" key="3">
    <source>
        <dbReference type="ARBA" id="ARBA00022989"/>
    </source>
</evidence>
<proteinExistence type="predicted"/>
<feature type="domain" description="Cation/H+ exchanger transmembrane" evidence="6">
    <location>
        <begin position="12"/>
        <end position="381"/>
    </location>
</feature>
<reference evidence="7" key="2">
    <citation type="submission" date="2021-04" db="EMBL/GenBank/DDBJ databases">
        <authorList>
            <person name="Gilroy R."/>
        </authorList>
    </citation>
    <scope>NUCLEOTIDE SEQUENCE</scope>
    <source>
        <strain evidence="7">ChiBcec8-14828</strain>
    </source>
</reference>
<dbReference type="GO" id="GO:1902600">
    <property type="term" value="P:proton transmembrane transport"/>
    <property type="evidence" value="ECO:0007669"/>
    <property type="project" value="InterPro"/>
</dbReference>
<comment type="subcellular location">
    <subcellularLocation>
        <location evidence="1">Membrane</location>
        <topology evidence="1">Multi-pass membrane protein</topology>
    </subcellularLocation>
</comment>
<evidence type="ECO:0000313" key="8">
    <source>
        <dbReference type="Proteomes" id="UP000824209"/>
    </source>
</evidence>
<dbReference type="InterPro" id="IPR038770">
    <property type="entry name" value="Na+/solute_symporter_sf"/>
</dbReference>
<keyword evidence="4 5" id="KW-0472">Membrane</keyword>
<name>A0A9D2M309_9FIRM</name>
<evidence type="ECO:0000256" key="1">
    <source>
        <dbReference type="ARBA" id="ARBA00004141"/>
    </source>
</evidence>